<feature type="binding site" evidence="1">
    <location>
        <position position="224"/>
    </location>
    <ligand>
        <name>Mg(2+)</name>
        <dbReference type="ChEBI" id="CHEBI:18420"/>
        <label>5</label>
    </ligand>
</feature>
<feature type="binding site" evidence="1">
    <location>
        <position position="27"/>
    </location>
    <ligand>
        <name>Mg(2+)</name>
        <dbReference type="ChEBI" id="CHEBI:18420"/>
        <label>3</label>
    </ligand>
</feature>
<dbReference type="Pfam" id="PF02769">
    <property type="entry name" value="AIRS_C"/>
    <property type="match status" value="1"/>
</dbReference>
<feature type="binding site" evidence="1">
    <location>
        <position position="121"/>
    </location>
    <ligand>
        <name>Mg(2+)</name>
        <dbReference type="ChEBI" id="CHEBI:18420"/>
        <label>1</label>
    </ligand>
</feature>
<accession>M1X241</accession>
<keyword evidence="1 4" id="KW-0808">Transferase</keyword>
<feature type="binding site" evidence="1">
    <location>
        <position position="221"/>
    </location>
    <ligand>
        <name>Mg(2+)</name>
        <dbReference type="ChEBI" id="CHEBI:18420"/>
        <label>3</label>
    </ligand>
</feature>
<dbReference type="InterPro" id="IPR006283">
    <property type="entry name" value="ThiL-like"/>
</dbReference>
<dbReference type="RefSeq" id="WP_008231343.1">
    <property type="nucleotide sequence ID" value="NZ_CAIY01000001.1"/>
</dbReference>
<comment type="catalytic activity">
    <reaction evidence="1">
        <text>thiamine phosphate + ATP = thiamine diphosphate + ADP</text>
        <dbReference type="Rhea" id="RHEA:15913"/>
        <dbReference type="ChEBI" id="CHEBI:30616"/>
        <dbReference type="ChEBI" id="CHEBI:37575"/>
        <dbReference type="ChEBI" id="CHEBI:58937"/>
        <dbReference type="ChEBI" id="CHEBI:456216"/>
        <dbReference type="EC" id="2.7.4.16"/>
    </reaction>
</comment>
<proteinExistence type="inferred from homology"/>
<dbReference type="EC" id="2.7.4.16" evidence="1"/>
<feature type="binding site" evidence="1">
    <location>
        <position position="73"/>
    </location>
    <ligand>
        <name>Mg(2+)</name>
        <dbReference type="ChEBI" id="CHEBI:18420"/>
        <label>2</label>
    </ligand>
</feature>
<evidence type="ECO:0000259" key="2">
    <source>
        <dbReference type="Pfam" id="PF00586"/>
    </source>
</evidence>
<dbReference type="InterPro" id="IPR016188">
    <property type="entry name" value="PurM-like_N"/>
</dbReference>
<dbReference type="InterPro" id="IPR036676">
    <property type="entry name" value="PurM-like_C_sf"/>
</dbReference>
<dbReference type="GO" id="GO:0005524">
    <property type="term" value="F:ATP binding"/>
    <property type="evidence" value="ECO:0007669"/>
    <property type="project" value="UniProtKB-UniRule"/>
</dbReference>
<dbReference type="InterPro" id="IPR010918">
    <property type="entry name" value="PurM-like_C_dom"/>
</dbReference>
<feature type="domain" description="PurM-like N-terminal" evidence="2">
    <location>
        <begin position="25"/>
        <end position="138"/>
    </location>
</feature>
<reference evidence="4 5" key="1">
    <citation type="submission" date="2012-05" db="EMBL/GenBank/DDBJ databases">
        <authorList>
            <person name="Hilton J."/>
        </authorList>
    </citation>
    <scope>NUCLEOTIDE SEQUENCE [LARGE SCALE GENOMIC DNA]</scope>
    <source>
        <strain evidence="4 5">HH01</strain>
    </source>
</reference>
<evidence type="ECO:0000313" key="4">
    <source>
        <dbReference type="EMBL" id="CCH66165.1"/>
    </source>
</evidence>
<name>M1X241_9NOST</name>
<protein>
    <recommendedName>
        <fullName evidence="1">Thiamine-monophosphate kinase</fullName>
        <shortName evidence="1">TMP kinase</shortName>
        <shortName evidence="1">Thiamine-phosphate kinase</shortName>
        <ecNumber evidence="1">2.7.4.16</ecNumber>
    </recommendedName>
</protein>
<feature type="binding site" evidence="1">
    <location>
        <position position="330"/>
    </location>
    <ligand>
        <name>substrate</name>
    </ligand>
</feature>
<dbReference type="Pfam" id="PF00586">
    <property type="entry name" value="AIRS"/>
    <property type="match status" value="1"/>
</dbReference>
<dbReference type="InterPro" id="IPR036921">
    <property type="entry name" value="PurM-like_N_sf"/>
</dbReference>
<feature type="binding site" evidence="1">
    <location>
        <position position="146"/>
    </location>
    <ligand>
        <name>ATP</name>
        <dbReference type="ChEBI" id="CHEBI:30616"/>
    </ligand>
</feature>
<keyword evidence="1 4" id="KW-0418">Kinase</keyword>
<comment type="pathway">
    <text evidence="1">Cofactor biosynthesis; thiamine diphosphate biosynthesis; thiamine diphosphate from thiamine phosphate: step 1/1.</text>
</comment>
<feature type="binding site" evidence="1">
    <location>
        <position position="43"/>
    </location>
    <ligand>
        <name>Mg(2+)</name>
        <dbReference type="ChEBI" id="CHEBI:18420"/>
        <label>1</label>
    </ligand>
</feature>
<keyword evidence="1" id="KW-0460">Magnesium</keyword>
<feature type="binding site" evidence="1">
    <location>
        <position position="42"/>
    </location>
    <ligand>
        <name>Mg(2+)</name>
        <dbReference type="ChEBI" id="CHEBI:18420"/>
        <label>4</label>
    </ligand>
</feature>
<dbReference type="SUPFAM" id="SSF55326">
    <property type="entry name" value="PurM N-terminal domain-like"/>
    <property type="match status" value="1"/>
</dbReference>
<dbReference type="PANTHER" id="PTHR30270">
    <property type="entry name" value="THIAMINE-MONOPHOSPHATE KINASE"/>
    <property type="match status" value="1"/>
</dbReference>
<feature type="binding site" evidence="1">
    <location>
        <position position="272"/>
    </location>
    <ligand>
        <name>substrate</name>
    </ligand>
</feature>
<dbReference type="GO" id="GO:0009229">
    <property type="term" value="P:thiamine diphosphate biosynthetic process"/>
    <property type="evidence" value="ECO:0007669"/>
    <property type="project" value="UniProtKB-UniRule"/>
</dbReference>
<feature type="binding site" evidence="1">
    <location>
        <position position="44"/>
    </location>
    <ligand>
        <name>Mg(2+)</name>
        <dbReference type="ChEBI" id="CHEBI:18420"/>
        <label>2</label>
    </ligand>
</feature>
<evidence type="ECO:0000256" key="1">
    <source>
        <dbReference type="HAMAP-Rule" id="MF_02128"/>
    </source>
</evidence>
<dbReference type="SUPFAM" id="SSF56042">
    <property type="entry name" value="PurM C-terminal domain-like"/>
    <property type="match status" value="1"/>
</dbReference>
<keyword evidence="5" id="KW-1185">Reference proteome</keyword>
<sequence length="335" mass="36501">MKISDIGEHKLLQLIYKYCPKDAVGDDAAILNPIPDCSLVVTTDVLVDKVHFSKMTTSPFDVGWRGVAANLSDIAAMGASPLGITVGLGLPGDVDISWVDDLYQGMTACLQAYNTPIVGGDLVRSSVIFLAITAFGQVCPTRIIRRNCARVGDAIIVTGQHGASRGGLELLLNPEIGSCISYNDQQVLINSHLRPKPRLDVIEHLWEVLNSESLLSVAGMDSSDGLADTIQQICHQSGVGAVIEIDNITFPPVFHQWLSKDKIWEYVFYGGEDFQLVLCMAPKAAQKLVQKLNKNAAIIGVITEGSKIILQDIQFPEKYPDLVISRDRGFQHFAN</sequence>
<dbReference type="Gene3D" id="3.90.650.10">
    <property type="entry name" value="PurM-like C-terminal domain"/>
    <property type="match status" value="1"/>
</dbReference>
<dbReference type="GO" id="GO:0009228">
    <property type="term" value="P:thiamine biosynthetic process"/>
    <property type="evidence" value="ECO:0007669"/>
    <property type="project" value="UniProtKB-KW"/>
</dbReference>
<dbReference type="AlphaFoldDB" id="M1X241"/>
<dbReference type="UniPathway" id="UPA00060">
    <property type="reaction ID" value="UER00142"/>
</dbReference>
<dbReference type="Gene3D" id="3.30.1330.10">
    <property type="entry name" value="PurM-like, N-terminal domain"/>
    <property type="match status" value="1"/>
</dbReference>
<feature type="binding site" evidence="1">
    <location>
        <position position="73"/>
    </location>
    <ligand>
        <name>Mg(2+)</name>
        <dbReference type="ChEBI" id="CHEBI:18420"/>
        <label>4</label>
    </ligand>
</feature>
<keyword evidence="1" id="KW-0067">ATP-binding</keyword>
<comment type="miscellaneous">
    <text evidence="1">Reaction mechanism of ThiL seems to utilize a direct, inline transfer of the gamma-phosphate of ATP to TMP rather than a phosphorylated enzyme intermediate.</text>
</comment>
<reference evidence="5" key="2">
    <citation type="submission" date="2016-01" db="EMBL/GenBank/DDBJ databases">
        <title>Diatom-associated endosymboitic cyanobacterium lacks core nitrogen metabolism enzymes.</title>
        <authorList>
            <person name="Hilton J.A."/>
            <person name="Foster R.A."/>
            <person name="Tripp H.J."/>
            <person name="Carter B.J."/>
            <person name="Zehr J.P."/>
            <person name="Villareal T.A."/>
        </authorList>
    </citation>
    <scope>NUCLEOTIDE SEQUENCE [LARGE SCALE GENOMIC DNA]</scope>
    <source>
        <strain evidence="5">HH01</strain>
    </source>
</reference>
<dbReference type="Proteomes" id="UP000053051">
    <property type="component" value="Unassembled WGS sequence"/>
</dbReference>
<comment type="function">
    <text evidence="1">Catalyzes the ATP-dependent phosphorylation of thiamine-monophosphate (TMP) to form thiamine-pyrophosphate (TPP), the active form of vitamin B1.</text>
</comment>
<feature type="binding site" evidence="1">
    <location>
        <position position="51"/>
    </location>
    <ligand>
        <name>substrate</name>
    </ligand>
</feature>
<dbReference type="CDD" id="cd02194">
    <property type="entry name" value="ThiL"/>
    <property type="match status" value="1"/>
</dbReference>
<comment type="similarity">
    <text evidence="1">Belongs to the thiamine-monophosphate kinase family.</text>
</comment>
<feature type="domain" description="PurM-like C-terminal" evidence="3">
    <location>
        <begin position="150"/>
        <end position="311"/>
    </location>
</feature>
<dbReference type="HAMAP" id="MF_02128">
    <property type="entry name" value="TMP_kinase"/>
    <property type="match status" value="1"/>
</dbReference>
<dbReference type="NCBIfam" id="TIGR01379">
    <property type="entry name" value="thiL"/>
    <property type="match status" value="1"/>
</dbReference>
<dbReference type="EMBL" id="CAIY01000001">
    <property type="protein sequence ID" value="CCH66165.1"/>
    <property type="molecule type" value="Genomic_DNA"/>
</dbReference>
<feature type="binding site" evidence="1">
    <location>
        <position position="223"/>
    </location>
    <ligand>
        <name>ATP</name>
        <dbReference type="ChEBI" id="CHEBI:30616"/>
    </ligand>
</feature>
<organism evidence="4 5">
    <name type="scientific">Richelia intracellularis HH01</name>
    <dbReference type="NCBI Taxonomy" id="1165094"/>
    <lineage>
        <taxon>Bacteria</taxon>
        <taxon>Bacillati</taxon>
        <taxon>Cyanobacteriota</taxon>
        <taxon>Cyanophyceae</taxon>
        <taxon>Nostocales</taxon>
        <taxon>Nostocaceae</taxon>
        <taxon>Richelia</taxon>
    </lineage>
</organism>
<keyword evidence="1" id="KW-0479">Metal-binding</keyword>
<dbReference type="STRING" id="1165094.RINTHH_100"/>
<dbReference type="GO" id="GO:0000287">
    <property type="term" value="F:magnesium ion binding"/>
    <property type="evidence" value="ECO:0007669"/>
    <property type="project" value="UniProtKB-UniRule"/>
</dbReference>
<feature type="binding site" evidence="1">
    <location>
        <begin position="120"/>
        <end position="121"/>
    </location>
    <ligand>
        <name>ATP</name>
        <dbReference type="ChEBI" id="CHEBI:30616"/>
    </ligand>
</feature>
<feature type="binding site" evidence="1">
    <location>
        <position position="73"/>
    </location>
    <ligand>
        <name>Mg(2+)</name>
        <dbReference type="ChEBI" id="CHEBI:18420"/>
        <label>3</label>
    </ligand>
</feature>
<evidence type="ECO:0000259" key="3">
    <source>
        <dbReference type="Pfam" id="PF02769"/>
    </source>
</evidence>
<feature type="binding site" evidence="1">
    <location>
        <position position="27"/>
    </location>
    <ligand>
        <name>Mg(2+)</name>
        <dbReference type="ChEBI" id="CHEBI:18420"/>
        <label>4</label>
    </ligand>
</feature>
<dbReference type="PANTHER" id="PTHR30270:SF0">
    <property type="entry name" value="THIAMINE-MONOPHOSPHATE KINASE"/>
    <property type="match status" value="1"/>
</dbReference>
<dbReference type="OrthoDB" id="9802811at2"/>
<keyword evidence="1" id="KW-0784">Thiamine biosynthesis</keyword>
<dbReference type="GO" id="GO:0009030">
    <property type="term" value="F:thiamine-phosphate kinase activity"/>
    <property type="evidence" value="ECO:0007669"/>
    <property type="project" value="UniProtKB-UniRule"/>
</dbReference>
<gene>
    <name evidence="1" type="primary">thiL</name>
    <name evidence="4" type="ORF">RINTHH_100</name>
</gene>
<feature type="binding site" evidence="1">
    <location>
        <position position="103"/>
    </location>
    <ligand>
        <name>ATP</name>
        <dbReference type="ChEBI" id="CHEBI:30616"/>
    </ligand>
</feature>
<keyword evidence="1" id="KW-0547">Nucleotide-binding</keyword>
<evidence type="ECO:0000313" key="5">
    <source>
        <dbReference type="Proteomes" id="UP000053051"/>
    </source>
</evidence>
<dbReference type="PIRSF" id="PIRSF005303">
    <property type="entry name" value="Thiam_monoph_kin"/>
    <property type="match status" value="1"/>
</dbReference>
<feature type="binding site" evidence="1">
    <location>
        <position position="44"/>
    </location>
    <ligand>
        <name>Mg(2+)</name>
        <dbReference type="ChEBI" id="CHEBI:18420"/>
        <label>1</label>
    </ligand>
</feature>
<comment type="caution">
    <text evidence="4">The sequence shown here is derived from an EMBL/GenBank/DDBJ whole genome shotgun (WGS) entry which is preliminary data.</text>
</comment>